<accession>A0A9W4X575</accession>
<organism evidence="1 2">
    <name type="scientific">Funneliformis geosporum</name>
    <dbReference type="NCBI Taxonomy" id="1117311"/>
    <lineage>
        <taxon>Eukaryota</taxon>
        <taxon>Fungi</taxon>
        <taxon>Fungi incertae sedis</taxon>
        <taxon>Mucoromycota</taxon>
        <taxon>Glomeromycotina</taxon>
        <taxon>Glomeromycetes</taxon>
        <taxon>Glomerales</taxon>
        <taxon>Glomeraceae</taxon>
        <taxon>Funneliformis</taxon>
    </lineage>
</organism>
<evidence type="ECO:0000313" key="2">
    <source>
        <dbReference type="Proteomes" id="UP001153678"/>
    </source>
</evidence>
<protein>
    <submittedName>
        <fullName evidence="1">16477_t:CDS:1</fullName>
    </submittedName>
</protein>
<reference evidence="1" key="1">
    <citation type="submission" date="2022-08" db="EMBL/GenBank/DDBJ databases">
        <authorList>
            <person name="Kallberg Y."/>
            <person name="Tangrot J."/>
            <person name="Rosling A."/>
        </authorList>
    </citation>
    <scope>NUCLEOTIDE SEQUENCE</scope>
    <source>
        <strain evidence="1">Wild A</strain>
    </source>
</reference>
<dbReference type="AlphaFoldDB" id="A0A9W4X575"/>
<gene>
    <name evidence="1" type="ORF">FWILDA_LOCUS17301</name>
</gene>
<keyword evidence="2" id="KW-1185">Reference proteome</keyword>
<sequence length="57" mass="6196">MKGVYANKLVSEKKDAKFIGKNASGTLVNNVRNQLPQSMKLNVLETSALEKSALGNF</sequence>
<evidence type="ECO:0000313" key="1">
    <source>
        <dbReference type="EMBL" id="CAI2195886.1"/>
    </source>
</evidence>
<dbReference type="EMBL" id="CAMKVN010013208">
    <property type="protein sequence ID" value="CAI2195886.1"/>
    <property type="molecule type" value="Genomic_DNA"/>
</dbReference>
<comment type="caution">
    <text evidence="1">The sequence shown here is derived from an EMBL/GenBank/DDBJ whole genome shotgun (WGS) entry which is preliminary data.</text>
</comment>
<proteinExistence type="predicted"/>
<name>A0A9W4X575_9GLOM</name>
<dbReference type="Proteomes" id="UP001153678">
    <property type="component" value="Unassembled WGS sequence"/>
</dbReference>